<dbReference type="Proteomes" id="UP000095563">
    <property type="component" value="Unassembled WGS sequence"/>
</dbReference>
<organism evidence="1 2">
    <name type="scientific">Clostridium baratii</name>
    <dbReference type="NCBI Taxonomy" id="1561"/>
    <lineage>
        <taxon>Bacteria</taxon>
        <taxon>Bacillati</taxon>
        <taxon>Bacillota</taxon>
        <taxon>Clostridia</taxon>
        <taxon>Eubacteriales</taxon>
        <taxon>Clostridiaceae</taxon>
        <taxon>Clostridium</taxon>
    </lineage>
</organism>
<accession>A0A174V6F3</accession>
<name>A0A174V6F3_9CLOT</name>
<evidence type="ECO:0000313" key="1">
    <source>
        <dbReference type="EMBL" id="CUQ30373.1"/>
    </source>
</evidence>
<reference evidence="1 2" key="1">
    <citation type="submission" date="2015-09" db="EMBL/GenBank/DDBJ databases">
        <authorList>
            <consortium name="Pathogen Informatics"/>
        </authorList>
    </citation>
    <scope>NUCLEOTIDE SEQUENCE [LARGE SCALE GENOMIC DNA]</scope>
    <source>
        <strain evidence="1 2">2789STDY5834956</strain>
    </source>
</reference>
<proteinExistence type="predicted"/>
<sequence length="110" mass="13549">MRKDDVYDLTEKLKEFLNELNGIKINENIYKIKKIEKLFKEVNYFLGKCTLSSYEEFSILTKRQYMKMLELKQKYKNEKDEEKKIYLYDEYANQVKKYEGYKAIRDQLNK</sequence>
<dbReference type="AlphaFoldDB" id="A0A174V6F3"/>
<evidence type="ECO:0000313" key="2">
    <source>
        <dbReference type="Proteomes" id="UP000095563"/>
    </source>
</evidence>
<dbReference type="EMBL" id="CZBO01000008">
    <property type="protein sequence ID" value="CUQ30373.1"/>
    <property type="molecule type" value="Genomic_DNA"/>
</dbReference>
<gene>
    <name evidence="1" type="ORF">ERS852568_02746</name>
</gene>
<dbReference type="RefSeq" id="WP_055208756.1">
    <property type="nucleotide sequence ID" value="NZ_CZBO01000008.1"/>
</dbReference>
<protein>
    <submittedName>
        <fullName evidence="1">IPT/TIG domain containing protein</fullName>
    </submittedName>
</protein>